<comment type="caution">
    <text evidence="6">The sequence shown here is derived from an EMBL/GenBank/DDBJ whole genome shotgun (WGS) entry which is preliminary data.</text>
</comment>
<organism evidence="6 7">
    <name type="scientific">Vitis vinifera</name>
    <name type="common">Grape</name>
    <dbReference type="NCBI Taxonomy" id="29760"/>
    <lineage>
        <taxon>Eukaryota</taxon>
        <taxon>Viridiplantae</taxon>
        <taxon>Streptophyta</taxon>
        <taxon>Embryophyta</taxon>
        <taxon>Tracheophyta</taxon>
        <taxon>Spermatophyta</taxon>
        <taxon>Magnoliopsida</taxon>
        <taxon>eudicotyledons</taxon>
        <taxon>Gunneridae</taxon>
        <taxon>Pentapetalae</taxon>
        <taxon>rosids</taxon>
        <taxon>Vitales</taxon>
        <taxon>Vitaceae</taxon>
        <taxon>Viteae</taxon>
        <taxon>Vitis</taxon>
    </lineage>
</organism>
<dbReference type="EMBL" id="QGNW01001836">
    <property type="protein sequence ID" value="RVW29601.1"/>
    <property type="molecule type" value="Genomic_DNA"/>
</dbReference>
<dbReference type="SUPFAM" id="SSF56672">
    <property type="entry name" value="DNA/RNA polymerases"/>
    <property type="match status" value="1"/>
</dbReference>
<dbReference type="InterPro" id="IPR013103">
    <property type="entry name" value="RVT_2"/>
</dbReference>
<evidence type="ECO:0000256" key="2">
    <source>
        <dbReference type="SAM" id="MobiDB-lite"/>
    </source>
</evidence>
<dbReference type="Pfam" id="PF22936">
    <property type="entry name" value="Pol_BBD"/>
    <property type="match status" value="1"/>
</dbReference>
<dbReference type="InterPro" id="IPR025724">
    <property type="entry name" value="GAG-pre-integrase_dom"/>
</dbReference>
<feature type="compositionally biased region" description="Polar residues" evidence="2">
    <location>
        <begin position="139"/>
        <end position="154"/>
    </location>
</feature>
<dbReference type="GO" id="GO:0004190">
    <property type="term" value="F:aspartic-type endopeptidase activity"/>
    <property type="evidence" value="ECO:0007669"/>
    <property type="project" value="UniProtKB-KW"/>
</dbReference>
<evidence type="ECO:0000313" key="6">
    <source>
        <dbReference type="EMBL" id="RVW29601.1"/>
    </source>
</evidence>
<feature type="domain" description="Retrovirus-related Pol polyprotein from transposon TNT 1-94-like beta-barrel" evidence="5">
    <location>
        <begin position="260"/>
        <end position="333"/>
    </location>
</feature>
<dbReference type="CDD" id="cd09272">
    <property type="entry name" value="RNase_HI_RT_Ty1"/>
    <property type="match status" value="1"/>
</dbReference>
<evidence type="ECO:0000259" key="5">
    <source>
        <dbReference type="Pfam" id="PF22936"/>
    </source>
</evidence>
<accession>A0A438D2E2</accession>
<feature type="domain" description="GAG-pre-integrase" evidence="4">
    <location>
        <begin position="366"/>
        <end position="422"/>
    </location>
</feature>
<dbReference type="Pfam" id="PF13976">
    <property type="entry name" value="gag_pre-integrs"/>
    <property type="match status" value="1"/>
</dbReference>
<feature type="domain" description="Reverse transcriptase Ty1/copia-type" evidence="3">
    <location>
        <begin position="565"/>
        <end position="808"/>
    </location>
</feature>
<dbReference type="InterPro" id="IPR054722">
    <property type="entry name" value="PolX-like_BBD"/>
</dbReference>
<dbReference type="PANTHER" id="PTHR11439">
    <property type="entry name" value="GAG-POL-RELATED RETROTRANSPOSON"/>
    <property type="match status" value="1"/>
</dbReference>
<dbReference type="InterPro" id="IPR043502">
    <property type="entry name" value="DNA/RNA_pol_sf"/>
</dbReference>
<protein>
    <submittedName>
        <fullName evidence="6">Retrovirus-related Pol polyprotein from transposon RE1</fullName>
    </submittedName>
</protein>
<name>A0A438D2E2_VITVI</name>
<keyword evidence="1" id="KW-0064">Aspartyl protease</keyword>
<evidence type="ECO:0000313" key="7">
    <source>
        <dbReference type="Proteomes" id="UP000288805"/>
    </source>
</evidence>
<dbReference type="AlphaFoldDB" id="A0A438D2E2"/>
<feature type="region of interest" description="Disordered" evidence="2">
    <location>
        <begin position="139"/>
        <end position="170"/>
    </location>
</feature>
<dbReference type="PANTHER" id="PTHR11439:SF467">
    <property type="entry name" value="INTEGRASE CATALYTIC DOMAIN-CONTAINING PROTEIN"/>
    <property type="match status" value="1"/>
</dbReference>
<keyword evidence="1" id="KW-0645">Protease</keyword>
<dbReference type="Pfam" id="PF07727">
    <property type="entry name" value="RVT_2"/>
    <property type="match status" value="1"/>
</dbReference>
<keyword evidence="1" id="KW-0378">Hydrolase</keyword>
<evidence type="ECO:0000256" key="1">
    <source>
        <dbReference type="ARBA" id="ARBA00022750"/>
    </source>
</evidence>
<evidence type="ECO:0000259" key="4">
    <source>
        <dbReference type="Pfam" id="PF13976"/>
    </source>
</evidence>
<proteinExistence type="predicted"/>
<sequence length="989" mass="110583">MGQGYEDHLVTPEDAIPDVDKVQWKKIDAQLCSVLWQSVDPKILHHLRAYKTCFKFWTQTKRLYTNDIQRFYKVVYDIVHVRQQDMDLSTYIGRIASLKEKFLTLMPFTNGAEAQHIQTDKFFMVLTLIGLRPDLESTLSTDGPSDSSVLASQTNSQGGRSGNRGRGQRPQCTYCNKLGHTRDRCYQLHGWPPCTAHIAQSSDPLLSRPDSIASSTSQSITLTGSDYDAYLQHQAATSASVAQTDNVSVCFTQSPSLGPWILDSGASDHISGNKHFFSSIITTSALPTITLANSSQTMAKGIGLAHPLSSLPLHSVLYAPECPFNLISISKITRTLNCSITFSDKSVILQDRSTGKTIGIGCESQGLYHLTSPSSPATCISTDAPLLIHSRLGHPSLSKFQKMVPRFSTWSSFACESCQLGKYTRVLFPKRLNNRAKSPFTLVHTDVWDALSSPLQVYHRRHRVVAPSLYSAEVLDDSPLVPPISSTPALSFTDHLPIAIRKGNRSTRNPHPIYNFLNYHQLSSSYSAFVSTLSSVSLPKSTSAALSHPRWLQAMVDEMVVLHSNDTWDLVSLPLGKSTVGCRWVYTIKVGPDGQVDRLKARLVAKGYTQIYGCDYGDTFSPVAKIAFVRLFLSMAAMCHWPLYQLDIKNVFLHGELLEEVYMEQPPGFVAQGESGLVCKLRLSLYGLKQSPRAWFGRFSSVVQEFGMLWSEADHSVFYHHNSSSQCIYLVVYMDDIVITGSDQEGIQRLKQHIFNHFQTKDLGKLKYFLGLEIAQSSSGVVMSQRKYALDILEETGMLECKPIDTPMDPNVKLVPGQGEPLRDPGRYRRLVGKLNYSARHLFSYRRSTLGYCVFIGGNLISWKSKKQDVVARSSAEAEYRAMALATCELIWLRQLLQKLRFGKDEQIKLAYDNQTALHIASNPVFHEKTKHIEVNCHFIREKIASGCVAISFVNSNDQLANIFTKSLRGPRIKYICNKLGAYDIYALA</sequence>
<reference evidence="6 7" key="1">
    <citation type="journal article" date="2018" name="PLoS Genet.">
        <title>Population sequencing reveals clonal diversity and ancestral inbreeding in the grapevine cultivar Chardonnay.</title>
        <authorList>
            <person name="Roach M.J."/>
            <person name="Johnson D.L."/>
            <person name="Bohlmann J."/>
            <person name="van Vuuren H.J."/>
            <person name="Jones S.J."/>
            <person name="Pretorius I.S."/>
            <person name="Schmidt S.A."/>
            <person name="Borneman A.R."/>
        </authorList>
    </citation>
    <scope>NUCLEOTIDE SEQUENCE [LARGE SCALE GENOMIC DNA]</scope>
    <source>
        <strain evidence="7">cv. Chardonnay</strain>
        <tissue evidence="6">Leaf</tissue>
    </source>
</reference>
<evidence type="ECO:0000259" key="3">
    <source>
        <dbReference type="Pfam" id="PF07727"/>
    </source>
</evidence>
<dbReference type="Proteomes" id="UP000288805">
    <property type="component" value="Unassembled WGS sequence"/>
</dbReference>
<gene>
    <name evidence="6" type="primary">RE1_143</name>
    <name evidence="6" type="ORF">CK203_094338</name>
</gene>